<keyword evidence="1" id="KW-0812">Transmembrane</keyword>
<comment type="caution">
    <text evidence="2">The sequence shown here is derived from an EMBL/GenBank/DDBJ whole genome shotgun (WGS) entry which is preliminary data.</text>
</comment>
<accession>M0P9H8</accession>
<organism evidence="2 3">
    <name type="scientific">Halorubrum aidingense JCM 13560</name>
    <dbReference type="NCBI Taxonomy" id="1230454"/>
    <lineage>
        <taxon>Archaea</taxon>
        <taxon>Methanobacteriati</taxon>
        <taxon>Methanobacteriota</taxon>
        <taxon>Stenosarchaea group</taxon>
        <taxon>Halobacteria</taxon>
        <taxon>Halobacteriales</taxon>
        <taxon>Haloferacaceae</taxon>
        <taxon>Halorubrum</taxon>
    </lineage>
</organism>
<dbReference type="EMBL" id="AOJI01000026">
    <property type="protein sequence ID" value="EMA66691.1"/>
    <property type="molecule type" value="Genomic_DNA"/>
</dbReference>
<reference evidence="2 3" key="1">
    <citation type="journal article" date="2014" name="PLoS Genet.">
        <title>Phylogenetically driven sequencing of extremely halophilic archaea reveals strategies for static and dynamic osmo-response.</title>
        <authorList>
            <person name="Becker E.A."/>
            <person name="Seitzer P.M."/>
            <person name="Tritt A."/>
            <person name="Larsen D."/>
            <person name="Krusor M."/>
            <person name="Yao A.I."/>
            <person name="Wu D."/>
            <person name="Madern D."/>
            <person name="Eisen J.A."/>
            <person name="Darling A.E."/>
            <person name="Facciotti M.T."/>
        </authorList>
    </citation>
    <scope>NUCLEOTIDE SEQUENCE [LARGE SCALE GENOMIC DNA]</scope>
    <source>
        <strain evidence="2 3">JCM 13560</strain>
    </source>
</reference>
<keyword evidence="1" id="KW-0472">Membrane</keyword>
<dbReference type="AlphaFoldDB" id="M0P9H8"/>
<proteinExistence type="predicted"/>
<name>M0P9H8_9EURY</name>
<sequence length="76" mass="7970">MASLAPQMNRSRFVGLALLAFGLVFLSFVVRGTTRLLAPYELAVALSAPILFAAAGLLAALVVLAALDVTGIRRLE</sequence>
<dbReference type="PATRIC" id="fig|1230454.4.peg.2343"/>
<keyword evidence="3" id="KW-1185">Reference proteome</keyword>
<evidence type="ECO:0000313" key="3">
    <source>
        <dbReference type="Proteomes" id="UP000011575"/>
    </source>
</evidence>
<evidence type="ECO:0000256" key="1">
    <source>
        <dbReference type="SAM" id="Phobius"/>
    </source>
</evidence>
<feature type="transmembrane region" description="Helical" evidence="1">
    <location>
        <begin position="42"/>
        <end position="67"/>
    </location>
</feature>
<dbReference type="Proteomes" id="UP000011575">
    <property type="component" value="Unassembled WGS sequence"/>
</dbReference>
<gene>
    <name evidence="2" type="ORF">C461_11638</name>
</gene>
<keyword evidence="1" id="KW-1133">Transmembrane helix</keyword>
<evidence type="ECO:0000313" key="2">
    <source>
        <dbReference type="EMBL" id="EMA66691.1"/>
    </source>
</evidence>
<protein>
    <submittedName>
        <fullName evidence="2">Uncharacterized protein</fullName>
    </submittedName>
</protein>